<dbReference type="EMBL" id="LXJU01000008">
    <property type="protein sequence ID" value="OGE53135.1"/>
    <property type="molecule type" value="Genomic_DNA"/>
</dbReference>
<dbReference type="AlphaFoldDB" id="A0A1F5LJ32"/>
<organism evidence="1 2">
    <name type="scientific">Penicillium arizonense</name>
    <dbReference type="NCBI Taxonomy" id="1835702"/>
    <lineage>
        <taxon>Eukaryota</taxon>
        <taxon>Fungi</taxon>
        <taxon>Dikarya</taxon>
        <taxon>Ascomycota</taxon>
        <taxon>Pezizomycotina</taxon>
        <taxon>Eurotiomycetes</taxon>
        <taxon>Eurotiomycetidae</taxon>
        <taxon>Eurotiales</taxon>
        <taxon>Aspergillaceae</taxon>
        <taxon>Penicillium</taxon>
    </lineage>
</organism>
<reference evidence="1 2" key="1">
    <citation type="journal article" date="2016" name="Sci. Rep.">
        <title>Penicillium arizonense, a new, genome sequenced fungal species, reveals a high chemical diversity in secreted metabolites.</title>
        <authorList>
            <person name="Grijseels S."/>
            <person name="Nielsen J.C."/>
            <person name="Randelovic M."/>
            <person name="Nielsen J."/>
            <person name="Nielsen K.F."/>
            <person name="Workman M."/>
            <person name="Frisvad J.C."/>
        </authorList>
    </citation>
    <scope>NUCLEOTIDE SEQUENCE [LARGE SCALE GENOMIC DNA]</scope>
    <source>
        <strain evidence="1 2">CBS 141311</strain>
    </source>
</reference>
<dbReference type="OrthoDB" id="4522394at2759"/>
<sequence>MPPKCAQDNMVPEAQGLKYSKFEMALFLTQLAWRSTYDERMASQDSNLTSVTEAQGQILKRWKALMDSEKELAGKEENFSPSVKREMAVYEWRYKRLEATMDAPQKG</sequence>
<name>A0A1F5LJ32_PENAI</name>
<comment type="caution">
    <text evidence="1">The sequence shown here is derived from an EMBL/GenBank/DDBJ whole genome shotgun (WGS) entry which is preliminary data.</text>
</comment>
<accession>A0A1F5LJ32</accession>
<gene>
    <name evidence="1" type="ORF">PENARI_c008G11029</name>
</gene>
<protein>
    <submittedName>
        <fullName evidence="1">Uncharacterized protein</fullName>
    </submittedName>
</protein>
<evidence type="ECO:0000313" key="2">
    <source>
        <dbReference type="Proteomes" id="UP000177622"/>
    </source>
</evidence>
<dbReference type="GeneID" id="34576380"/>
<dbReference type="Proteomes" id="UP000177622">
    <property type="component" value="Unassembled WGS sequence"/>
</dbReference>
<evidence type="ECO:0000313" key="1">
    <source>
        <dbReference type="EMBL" id="OGE53135.1"/>
    </source>
</evidence>
<keyword evidence="2" id="KW-1185">Reference proteome</keyword>
<dbReference type="RefSeq" id="XP_022488574.1">
    <property type="nucleotide sequence ID" value="XM_022631646.1"/>
</dbReference>
<proteinExistence type="predicted"/>